<organism evidence="1 2">
    <name type="scientific">Candidatus Roizmanbacteria bacterium RIFCSPLOWO2_01_FULL_45_11</name>
    <dbReference type="NCBI Taxonomy" id="1802070"/>
    <lineage>
        <taxon>Bacteria</taxon>
        <taxon>Candidatus Roizmaniibacteriota</taxon>
    </lineage>
</organism>
<protein>
    <submittedName>
        <fullName evidence="1">Uncharacterized protein</fullName>
    </submittedName>
</protein>
<proteinExistence type="predicted"/>
<comment type="caution">
    <text evidence="1">The sequence shown here is derived from an EMBL/GenBank/DDBJ whole genome shotgun (WGS) entry which is preliminary data.</text>
</comment>
<gene>
    <name evidence="1" type="ORF">A3B56_02465</name>
</gene>
<accession>A0A1F7JJ14</accession>
<dbReference type="Gene3D" id="2.40.30.90">
    <property type="entry name" value="Bacterial fluorinating enzyme like"/>
    <property type="match status" value="1"/>
</dbReference>
<dbReference type="AlphaFoldDB" id="A0A1F7JJ14"/>
<dbReference type="Proteomes" id="UP000178486">
    <property type="component" value="Unassembled WGS sequence"/>
</dbReference>
<evidence type="ECO:0000313" key="1">
    <source>
        <dbReference type="EMBL" id="OGK55591.1"/>
    </source>
</evidence>
<dbReference type="InterPro" id="IPR023227">
    <property type="entry name" value="SAM_OH_AdoTrfase_C_sf"/>
</dbReference>
<sequence length="271" mass="29975">MFISLITDCRDDNALNRQATRYASLFGAPVSTVGVNFYASQGNGELEAAGNLIDALDAGGEQDGVVVVNVAHRDGKGKRWPNGTPFGFFRYKNTLVVSTVDGYCLSLAKKFNLISEFRIVDVATVIDAMIARGNHPKEYRKLVVDSQFRSYEFEPRLAKWVKDGLDLPSEVYPLNQIPDAPSGFWWVDNFGNTVTTLLPEEIGHAAGKKVLTRFGEITCYDRLKDVPNNEPGLIIGSWGIDTRRFICLEIQGENAAKRFGITTGSPLFNTK</sequence>
<evidence type="ECO:0000313" key="2">
    <source>
        <dbReference type="Proteomes" id="UP000178486"/>
    </source>
</evidence>
<name>A0A1F7JJ14_9BACT</name>
<dbReference type="EMBL" id="MGAU01000008">
    <property type="protein sequence ID" value="OGK55591.1"/>
    <property type="molecule type" value="Genomic_DNA"/>
</dbReference>
<reference evidence="1 2" key="1">
    <citation type="journal article" date="2016" name="Nat. Commun.">
        <title>Thousands of microbial genomes shed light on interconnected biogeochemical processes in an aquifer system.</title>
        <authorList>
            <person name="Anantharaman K."/>
            <person name="Brown C.T."/>
            <person name="Hug L.A."/>
            <person name="Sharon I."/>
            <person name="Castelle C.J."/>
            <person name="Probst A.J."/>
            <person name="Thomas B.C."/>
            <person name="Singh A."/>
            <person name="Wilkins M.J."/>
            <person name="Karaoz U."/>
            <person name="Brodie E.L."/>
            <person name="Williams K.H."/>
            <person name="Hubbard S.S."/>
            <person name="Banfield J.F."/>
        </authorList>
    </citation>
    <scope>NUCLEOTIDE SEQUENCE [LARGE SCALE GENOMIC DNA]</scope>
</reference>